<dbReference type="Pfam" id="PF01458">
    <property type="entry name" value="SUFBD_core"/>
    <property type="match status" value="1"/>
</dbReference>
<evidence type="ECO:0000313" key="2">
    <source>
        <dbReference type="EMBL" id="SLM11818.1"/>
    </source>
</evidence>
<dbReference type="InterPro" id="IPR000825">
    <property type="entry name" value="SUF_FeS_clus_asmbl_SufBD_core"/>
</dbReference>
<dbReference type="EMBL" id="FWDM01000014">
    <property type="protein sequence ID" value="SLM11818.1"/>
    <property type="molecule type" value="Genomic_DNA"/>
</dbReference>
<sequence>MSEQATADKEKLLAELLASINQHSFAPDVAHVEIHGNQVLNKNLVEGLLVESETIEDGVKVHIRVRKGVTLKNPVNFCFGLIPDNGIQRIIIDTVIEEGAHAKFIANCTFPNAVNIQHLMNAVITVEKGASLSYFERHVHGPKGGVTIVPLTKVIAREDSRFSTEFELIKGAAGVIELDYEAEVEKNATVDMKTRIFGRSSDRIHIKEAAHLSGEGATGVLTSHIALKNTASANIENEIVADAPYARGHVDCKEIVQDEATARAIPIVQVNNHLAHVTHEAAIGSVDSKQLETLLSRGLNEDQATDLIIQGLLGSDPFS</sequence>
<accession>A0A3P3XHF0</accession>
<protein>
    <submittedName>
        <fullName evidence="2">SufBD protein</fullName>
    </submittedName>
</protein>
<dbReference type="PANTHER" id="PTHR30508">
    <property type="entry name" value="FES CLUSTER ASSEMBLY PROTEIN SUF"/>
    <property type="match status" value="1"/>
</dbReference>
<dbReference type="SUPFAM" id="SSF101960">
    <property type="entry name" value="Stabilizer of iron transporter SufD"/>
    <property type="match status" value="1"/>
</dbReference>
<feature type="domain" description="SUF system FeS cluster assembly SufBD core" evidence="1">
    <location>
        <begin position="95"/>
        <end position="311"/>
    </location>
</feature>
<evidence type="ECO:0000259" key="1">
    <source>
        <dbReference type="Pfam" id="PF01458"/>
    </source>
</evidence>
<proteinExistence type="predicted"/>
<gene>
    <name evidence="2" type="ORF">SPIROBIBN47_210089</name>
</gene>
<name>A0A3P3XHF0_9SPIR</name>
<dbReference type="AlphaFoldDB" id="A0A3P3XHF0"/>
<dbReference type="GO" id="GO:0016226">
    <property type="term" value="P:iron-sulfur cluster assembly"/>
    <property type="evidence" value="ECO:0007669"/>
    <property type="project" value="InterPro"/>
</dbReference>
<organism evidence="2">
    <name type="scientific">uncultured spirochete</name>
    <dbReference type="NCBI Taxonomy" id="156406"/>
    <lineage>
        <taxon>Bacteria</taxon>
        <taxon>Pseudomonadati</taxon>
        <taxon>Spirochaetota</taxon>
        <taxon>Spirochaetia</taxon>
        <taxon>Spirochaetales</taxon>
        <taxon>environmental samples</taxon>
    </lineage>
</organism>
<reference evidence="2" key="1">
    <citation type="submission" date="2017-02" db="EMBL/GenBank/DDBJ databases">
        <authorList>
            <person name="Regsiter A."/>
            <person name="William W."/>
        </authorList>
    </citation>
    <scope>NUCLEOTIDE SEQUENCE</scope>
    <source>
        <strain evidence="2">Bib</strain>
    </source>
</reference>
<dbReference type="PANTHER" id="PTHR30508:SF6">
    <property type="entry name" value="UPF0051 PROTEIN MJ0034"/>
    <property type="match status" value="1"/>
</dbReference>
<dbReference type="InterPro" id="IPR037284">
    <property type="entry name" value="SUF_FeS_clus_asmbl_SufBD_sf"/>
</dbReference>
<dbReference type="InterPro" id="IPR055346">
    <property type="entry name" value="Fe-S_cluster_assembly_SufBD"/>
</dbReference>